<sequence>MADQRSPRTKPEQSTTPKKRGRPSGKASEAPSTPTTSTPAASTPRTKQKQTPKPIASPRRPTGQPRTPATPTAMDSHPHPHLHPETTTLMPPFTEQRRAPQNASASPRRPTPGHLSFPSHQLSRGTSQPYYETADGYLPVIPGSSSLALVTSHNQPTDLSGLLSSNAPGSPYITDRPYIHSAPSPSPFAAPAIPTRFTTPVARMASSNPQMSPPPETGIGLPSDTPPSQPVRTSIIQSQAIMTELLKVFFKGEVPMPPDRIVDSMQLDRICDKLFTIAASRPRLANDAGLYASRFPHFKLMVLARLSYLPAWFWIRETFMITARGCGWAFDDSVMHMNIETAKADVLAYTQAMERRNADAAQLQAMGPAQAAQLRQEYQARDIIHLRQAQDRARARELQAREAKAKAQPNGQAETQAQTQDGETRMRGTKREAPEY</sequence>
<organism evidence="2 3">
    <name type="scientific">Massariosphaeria phaeospora</name>
    <dbReference type="NCBI Taxonomy" id="100035"/>
    <lineage>
        <taxon>Eukaryota</taxon>
        <taxon>Fungi</taxon>
        <taxon>Dikarya</taxon>
        <taxon>Ascomycota</taxon>
        <taxon>Pezizomycotina</taxon>
        <taxon>Dothideomycetes</taxon>
        <taxon>Pleosporomycetidae</taxon>
        <taxon>Pleosporales</taxon>
        <taxon>Pleosporales incertae sedis</taxon>
        <taxon>Massariosphaeria</taxon>
    </lineage>
</organism>
<reference evidence="2 3" key="1">
    <citation type="submission" date="2020-01" db="EMBL/GenBank/DDBJ databases">
        <authorList>
            <consortium name="DOE Joint Genome Institute"/>
            <person name="Haridas S."/>
            <person name="Albert R."/>
            <person name="Binder M."/>
            <person name="Bloem J."/>
            <person name="Labutti K."/>
            <person name="Salamov A."/>
            <person name="Andreopoulos B."/>
            <person name="Baker S.E."/>
            <person name="Barry K."/>
            <person name="Bills G."/>
            <person name="Bluhm B.H."/>
            <person name="Cannon C."/>
            <person name="Castanera R."/>
            <person name="Culley D.E."/>
            <person name="Daum C."/>
            <person name="Ezra D."/>
            <person name="Gonzalez J.B."/>
            <person name="Henrissat B."/>
            <person name="Kuo A."/>
            <person name="Liang C."/>
            <person name="Lipzen A."/>
            <person name="Lutzoni F."/>
            <person name="Magnuson J."/>
            <person name="Mondo S."/>
            <person name="Nolan M."/>
            <person name="Ohm R."/>
            <person name="Pangilinan J."/>
            <person name="Park H.-J.H."/>
            <person name="Ramirez L."/>
            <person name="Alfaro M."/>
            <person name="Sun H."/>
            <person name="Tritt A."/>
            <person name="Yoshinaga Y."/>
            <person name="Zwiers L.-H.L."/>
            <person name="Turgeon B.G."/>
            <person name="Goodwin S.B."/>
            <person name="Spatafora J.W."/>
            <person name="Crous P.W."/>
            <person name="Grigoriev I.V."/>
        </authorList>
    </citation>
    <scope>NUCLEOTIDE SEQUENCE [LARGE SCALE GENOMIC DNA]</scope>
    <source>
        <strain evidence="2 3">CBS 611.86</strain>
    </source>
</reference>
<feature type="compositionally biased region" description="Basic and acidic residues" evidence="1">
    <location>
        <begin position="394"/>
        <end position="405"/>
    </location>
</feature>
<accession>A0A7C8MBI3</accession>
<protein>
    <submittedName>
        <fullName evidence="2">Uncharacterized protein</fullName>
    </submittedName>
</protein>
<feature type="region of interest" description="Disordered" evidence="1">
    <location>
        <begin position="394"/>
        <end position="436"/>
    </location>
</feature>
<feature type="compositionally biased region" description="Polar residues" evidence="1">
    <location>
        <begin position="409"/>
        <end position="421"/>
    </location>
</feature>
<keyword evidence="3" id="KW-1185">Reference proteome</keyword>
<dbReference type="OrthoDB" id="3777131at2759"/>
<feature type="region of interest" description="Disordered" evidence="1">
    <location>
        <begin position="1"/>
        <end position="130"/>
    </location>
</feature>
<feature type="compositionally biased region" description="Polar residues" evidence="1">
    <location>
        <begin position="118"/>
        <end position="130"/>
    </location>
</feature>
<gene>
    <name evidence="2" type="ORF">BDV95DRAFT_330916</name>
</gene>
<evidence type="ECO:0000256" key="1">
    <source>
        <dbReference type="SAM" id="MobiDB-lite"/>
    </source>
</evidence>
<dbReference type="AlphaFoldDB" id="A0A7C8MBI3"/>
<evidence type="ECO:0000313" key="3">
    <source>
        <dbReference type="Proteomes" id="UP000481861"/>
    </source>
</evidence>
<evidence type="ECO:0000313" key="2">
    <source>
        <dbReference type="EMBL" id="KAF2874338.1"/>
    </source>
</evidence>
<feature type="compositionally biased region" description="Basic and acidic residues" evidence="1">
    <location>
        <begin position="422"/>
        <end position="436"/>
    </location>
</feature>
<proteinExistence type="predicted"/>
<feature type="compositionally biased region" description="Basic and acidic residues" evidence="1">
    <location>
        <begin position="1"/>
        <end position="11"/>
    </location>
</feature>
<name>A0A7C8MBI3_9PLEO</name>
<comment type="caution">
    <text evidence="2">The sequence shown here is derived from an EMBL/GenBank/DDBJ whole genome shotgun (WGS) entry which is preliminary data.</text>
</comment>
<dbReference type="EMBL" id="JAADJZ010000006">
    <property type="protein sequence ID" value="KAF2874338.1"/>
    <property type="molecule type" value="Genomic_DNA"/>
</dbReference>
<dbReference type="Proteomes" id="UP000481861">
    <property type="component" value="Unassembled WGS sequence"/>
</dbReference>
<feature type="compositionally biased region" description="Low complexity" evidence="1">
    <location>
        <begin position="27"/>
        <end position="44"/>
    </location>
</feature>
<feature type="region of interest" description="Disordered" evidence="1">
    <location>
        <begin position="204"/>
        <end position="231"/>
    </location>
</feature>